<evidence type="ECO:0000313" key="2">
    <source>
        <dbReference type="Proteomes" id="UP000814176"/>
    </source>
</evidence>
<dbReference type="PANTHER" id="PTHR32251:SF15">
    <property type="entry name" value="3-OXO-5-ALPHA-STEROID 4-DEHYDROGENASE (DUF1295)"/>
    <property type="match status" value="1"/>
</dbReference>
<gene>
    <name evidence="1" type="ORF">C8Q71DRAFT_774396</name>
</gene>
<evidence type="ECO:0000313" key="1">
    <source>
        <dbReference type="EMBL" id="KAH9833163.1"/>
    </source>
</evidence>
<accession>A0ABQ8K7N5</accession>
<dbReference type="Gene3D" id="1.20.120.1630">
    <property type="match status" value="1"/>
</dbReference>
<dbReference type="Proteomes" id="UP000814176">
    <property type="component" value="Unassembled WGS sequence"/>
</dbReference>
<sequence>MAEQDRYNAHFTIQRDSPLSVATSVATTVGIFKSTILPSFGFHTGLSLVAYGVSRYADRADGKDWLWPASPVANAWWSALGTRVVYDGLSLPAAWAQLTYSEKLLLAGVTTWGLRLFYRIASRSLRRGADDPRYAADKRDPAFWSRAFLAQFLPEAAVQTLITLPFTLPFRAGLARAPLPTYAKLAHAAAVFLFSSGYALEVLADAQLETHKRRTGDMVLNRDGVWSIVRHPNYLGDALVHLSFPVLLWSAGLLHPLALLGPLANYGFLRVLGGDRDTERFQEETYKADPIKHEQFSQYRREKNSFWPSVTELVNRWTWAVVAIGAGGVVLERGMRRLL</sequence>
<dbReference type="RefSeq" id="XP_047775929.1">
    <property type="nucleotide sequence ID" value="XM_047924522.1"/>
</dbReference>
<keyword evidence="2" id="KW-1185">Reference proteome</keyword>
<organism evidence="1 2">
    <name type="scientific">Rhodofomes roseus</name>
    <dbReference type="NCBI Taxonomy" id="34475"/>
    <lineage>
        <taxon>Eukaryota</taxon>
        <taxon>Fungi</taxon>
        <taxon>Dikarya</taxon>
        <taxon>Basidiomycota</taxon>
        <taxon>Agaricomycotina</taxon>
        <taxon>Agaricomycetes</taxon>
        <taxon>Polyporales</taxon>
        <taxon>Rhodofomes</taxon>
    </lineage>
</organism>
<evidence type="ECO:0008006" key="3">
    <source>
        <dbReference type="Google" id="ProtNLM"/>
    </source>
</evidence>
<dbReference type="PROSITE" id="PS50244">
    <property type="entry name" value="S5A_REDUCTASE"/>
    <property type="match status" value="1"/>
</dbReference>
<dbReference type="PANTHER" id="PTHR32251">
    <property type="entry name" value="3-OXO-5-ALPHA-STEROID 4-DEHYDROGENASE"/>
    <property type="match status" value="1"/>
</dbReference>
<protein>
    <recommendedName>
        <fullName evidence="3">DUF1295-domain-containing protein</fullName>
    </recommendedName>
</protein>
<name>A0ABQ8K7N5_9APHY</name>
<reference evidence="1 2" key="1">
    <citation type="journal article" date="2021" name="Environ. Microbiol.">
        <title>Gene family expansions and transcriptome signatures uncover fungal adaptations to wood decay.</title>
        <authorList>
            <person name="Hage H."/>
            <person name="Miyauchi S."/>
            <person name="Viragh M."/>
            <person name="Drula E."/>
            <person name="Min B."/>
            <person name="Chaduli D."/>
            <person name="Navarro D."/>
            <person name="Favel A."/>
            <person name="Norest M."/>
            <person name="Lesage-Meessen L."/>
            <person name="Balint B."/>
            <person name="Merenyi Z."/>
            <person name="de Eugenio L."/>
            <person name="Morin E."/>
            <person name="Martinez A.T."/>
            <person name="Baldrian P."/>
            <person name="Stursova M."/>
            <person name="Martinez M.J."/>
            <person name="Novotny C."/>
            <person name="Magnuson J.K."/>
            <person name="Spatafora J.W."/>
            <person name="Maurice S."/>
            <person name="Pangilinan J."/>
            <person name="Andreopoulos W."/>
            <person name="LaButti K."/>
            <person name="Hundley H."/>
            <person name="Na H."/>
            <person name="Kuo A."/>
            <person name="Barry K."/>
            <person name="Lipzen A."/>
            <person name="Henrissat B."/>
            <person name="Riley R."/>
            <person name="Ahrendt S."/>
            <person name="Nagy L.G."/>
            <person name="Grigoriev I.V."/>
            <person name="Martin F."/>
            <person name="Rosso M.N."/>
        </authorList>
    </citation>
    <scope>NUCLEOTIDE SEQUENCE [LARGE SCALE GENOMIC DNA]</scope>
    <source>
        <strain evidence="1 2">CIRM-BRFM 1785</strain>
    </source>
</reference>
<dbReference type="EMBL" id="JADCUA010000019">
    <property type="protein sequence ID" value="KAH9833163.1"/>
    <property type="molecule type" value="Genomic_DNA"/>
</dbReference>
<dbReference type="GeneID" id="72005254"/>
<comment type="caution">
    <text evidence="1">The sequence shown here is derived from an EMBL/GenBank/DDBJ whole genome shotgun (WGS) entry which is preliminary data.</text>
</comment>
<proteinExistence type="predicted"/>
<dbReference type="InterPro" id="IPR010721">
    <property type="entry name" value="UstE-like"/>
</dbReference>
<dbReference type="Pfam" id="PF06966">
    <property type="entry name" value="DUF1295"/>
    <property type="match status" value="1"/>
</dbReference>